<evidence type="ECO:0000313" key="2">
    <source>
        <dbReference type="EMBL" id="KAK3925541.1"/>
    </source>
</evidence>
<sequence length="250" mass="28095">MNKHKDKDHKMPGKVNSSFFSERSSSQFSEDGLEHLDDEMEEDQAVDRGREQREDTEEERANGRGEEQAEDRGDEGAEDRGDEQADTASTDTRGEKDKEDFLLHHDYPLRVVISEDGTRLQERFCYDRPCNQIIGPVLPLRENGAPITGSFPATSAPMIAHHFKNGKVASVGYAIMAQPLQAGASSFCLSLFGTDNRFKSGHVFKRWKFLSDELSKVGITVECYASDGDPKLLGAMHSLMFQKNCLKEDW</sequence>
<reference evidence="2" key="1">
    <citation type="submission" date="2021-07" db="EMBL/GenBank/DDBJ databases">
        <authorList>
            <person name="Catto M.A."/>
            <person name="Jacobson A."/>
            <person name="Kennedy G."/>
            <person name="Labadie P."/>
            <person name="Hunt B.G."/>
            <person name="Srinivasan R."/>
        </authorList>
    </citation>
    <scope>NUCLEOTIDE SEQUENCE</scope>
    <source>
        <strain evidence="2">PL_HMW_Pooled</strain>
        <tissue evidence="2">Head</tissue>
    </source>
</reference>
<proteinExistence type="predicted"/>
<reference evidence="2" key="2">
    <citation type="journal article" date="2023" name="BMC Genomics">
        <title>Pest status, molecular evolution, and epigenetic factors derived from the genome assembly of Frankliniella fusca, a thysanopteran phytovirus vector.</title>
        <authorList>
            <person name="Catto M.A."/>
            <person name="Labadie P.E."/>
            <person name="Jacobson A.L."/>
            <person name="Kennedy G.G."/>
            <person name="Srinivasan R."/>
            <person name="Hunt B.G."/>
        </authorList>
    </citation>
    <scope>NUCLEOTIDE SEQUENCE</scope>
    <source>
        <strain evidence="2">PL_HMW_Pooled</strain>
    </source>
</reference>
<name>A0AAE1HQ99_9NEOP</name>
<comment type="caution">
    <text evidence="2">The sequence shown here is derived from an EMBL/GenBank/DDBJ whole genome shotgun (WGS) entry which is preliminary data.</text>
</comment>
<evidence type="ECO:0000313" key="3">
    <source>
        <dbReference type="Proteomes" id="UP001219518"/>
    </source>
</evidence>
<feature type="region of interest" description="Disordered" evidence="1">
    <location>
        <begin position="1"/>
        <end position="99"/>
    </location>
</feature>
<dbReference type="EMBL" id="JAHWGI010001231">
    <property type="protein sequence ID" value="KAK3925541.1"/>
    <property type="molecule type" value="Genomic_DNA"/>
</dbReference>
<dbReference type="Proteomes" id="UP001219518">
    <property type="component" value="Unassembled WGS sequence"/>
</dbReference>
<keyword evidence="3" id="KW-1185">Reference proteome</keyword>
<organism evidence="2 3">
    <name type="scientific">Frankliniella fusca</name>
    <dbReference type="NCBI Taxonomy" id="407009"/>
    <lineage>
        <taxon>Eukaryota</taxon>
        <taxon>Metazoa</taxon>
        <taxon>Ecdysozoa</taxon>
        <taxon>Arthropoda</taxon>
        <taxon>Hexapoda</taxon>
        <taxon>Insecta</taxon>
        <taxon>Pterygota</taxon>
        <taxon>Neoptera</taxon>
        <taxon>Paraneoptera</taxon>
        <taxon>Thysanoptera</taxon>
        <taxon>Terebrantia</taxon>
        <taxon>Thripoidea</taxon>
        <taxon>Thripidae</taxon>
        <taxon>Frankliniella</taxon>
    </lineage>
</organism>
<accession>A0AAE1HQ99</accession>
<feature type="compositionally biased region" description="Basic and acidic residues" evidence="1">
    <location>
        <begin position="45"/>
        <end position="83"/>
    </location>
</feature>
<feature type="compositionally biased region" description="Low complexity" evidence="1">
    <location>
        <begin position="17"/>
        <end position="29"/>
    </location>
</feature>
<evidence type="ECO:0000256" key="1">
    <source>
        <dbReference type="SAM" id="MobiDB-lite"/>
    </source>
</evidence>
<protein>
    <submittedName>
        <fullName evidence="2">MYG1 protein</fullName>
    </submittedName>
</protein>
<gene>
    <name evidence="2" type="ORF">KUF71_013790</name>
</gene>
<dbReference type="AlphaFoldDB" id="A0AAE1HQ99"/>